<protein>
    <submittedName>
        <fullName evidence="1">Uncharacterized protein</fullName>
    </submittedName>
</protein>
<accession>A0AAQ3Q0K7</accession>
<organism evidence="1 2">
    <name type="scientific">Canna indica</name>
    <name type="common">Indian-shot</name>
    <dbReference type="NCBI Taxonomy" id="4628"/>
    <lineage>
        <taxon>Eukaryota</taxon>
        <taxon>Viridiplantae</taxon>
        <taxon>Streptophyta</taxon>
        <taxon>Embryophyta</taxon>
        <taxon>Tracheophyta</taxon>
        <taxon>Spermatophyta</taxon>
        <taxon>Magnoliopsida</taxon>
        <taxon>Liliopsida</taxon>
        <taxon>Zingiberales</taxon>
        <taxon>Cannaceae</taxon>
        <taxon>Canna</taxon>
    </lineage>
</organism>
<reference evidence="1 2" key="1">
    <citation type="submission" date="2023-10" db="EMBL/GenBank/DDBJ databases">
        <title>Chromosome-scale genome assembly provides insights into flower coloration mechanisms of Canna indica.</title>
        <authorList>
            <person name="Li C."/>
        </authorList>
    </citation>
    <scope>NUCLEOTIDE SEQUENCE [LARGE SCALE GENOMIC DNA]</scope>
    <source>
        <tissue evidence="1">Flower</tissue>
    </source>
</reference>
<sequence length="454" mass="50965">MAAIGWYGPLIDLARAGSHVEDLVQLLVFVHSQPVAVQKSNTSNGGTILKTKILASDDTRTNFSVSIWPKHMGSVIAAGDVLLLQNVKIIKFRDSLEATTVQVSLLHTVVRSCEVDAFGGTSLLPLSSKVHVFLLPISIDGKPWHHAKFVLHLIWVTKGQATNRFFSSCRGVDKLLSNIKLVVGRTTKEKLKRVLDWIWHTESALQHVRKVDTSQVKIMNWKAVEEKNAKICSSISELLAINDLCNVKLYASIGELLPASWISSEVENNFVSYNSLVKMVDIKILQYLIGTGCKLCGSSLVSRSRMEKNRIPLYCQNSSNYVHKVGIIYRPFILKVWDKTAQITILVKNKAAEILFGNITAEMVHTCYLKESEKHSNYWHVSDAGNSPFLSHKRPKSNESRKKIHLIWLITLKLLLQQGEKNSPFQFEITVNTEKDIEAGRFELISITMPPALN</sequence>
<dbReference type="AlphaFoldDB" id="A0AAQ3Q0K7"/>
<dbReference type="PANTHER" id="PTHR38542">
    <property type="entry name" value="OS04G0450500 PROTEIN"/>
    <property type="match status" value="1"/>
</dbReference>
<proteinExistence type="predicted"/>
<keyword evidence="2" id="KW-1185">Reference proteome</keyword>
<evidence type="ECO:0000313" key="1">
    <source>
        <dbReference type="EMBL" id="WOK93998.1"/>
    </source>
</evidence>
<evidence type="ECO:0000313" key="2">
    <source>
        <dbReference type="Proteomes" id="UP001327560"/>
    </source>
</evidence>
<dbReference type="EMBL" id="CP136890">
    <property type="protein sequence ID" value="WOK93998.1"/>
    <property type="molecule type" value="Genomic_DNA"/>
</dbReference>
<gene>
    <name evidence="1" type="ORF">Cni_G02699</name>
</gene>
<dbReference type="Proteomes" id="UP001327560">
    <property type="component" value="Chromosome 1"/>
</dbReference>
<name>A0AAQ3Q0K7_9LILI</name>
<dbReference type="PANTHER" id="PTHR38542:SF2">
    <property type="entry name" value="REPLICATION FACTOR A C-TERMINAL DOMAIN-CONTAINING PROTEIN"/>
    <property type="match status" value="1"/>
</dbReference>